<keyword evidence="6" id="KW-1015">Disulfide bond</keyword>
<sequence>DENPDTPMPVSFTVKETVCPRSTQQPLELCPFKKNGLVKQCLGTVILDPVKEYFDISCDEVSGPFWVATTHGEVVCGTSYGPINHCPIQGRESPCPSVSRDLAILFIPWELSLVFLDISSL</sequence>
<dbReference type="EMBL" id="JACDTQ010001582">
    <property type="protein sequence ID" value="KAF5921671.1"/>
    <property type="molecule type" value="Genomic_DNA"/>
</dbReference>
<keyword evidence="8" id="KW-1185">Reference proteome</keyword>
<dbReference type="GO" id="GO:0001530">
    <property type="term" value="F:lipopolysaccharide binding"/>
    <property type="evidence" value="ECO:0007669"/>
    <property type="project" value="TreeGrafter"/>
</dbReference>
<evidence type="ECO:0000313" key="8">
    <source>
        <dbReference type="Proteomes" id="UP000551758"/>
    </source>
</evidence>
<dbReference type="Pfam" id="PF00666">
    <property type="entry name" value="Cathelicidins"/>
    <property type="match status" value="1"/>
</dbReference>
<evidence type="ECO:0000256" key="6">
    <source>
        <dbReference type="ARBA" id="ARBA00023157"/>
    </source>
</evidence>
<dbReference type="PANTHER" id="PTHR10206">
    <property type="entry name" value="CATHELICIDIN"/>
    <property type="match status" value="1"/>
</dbReference>
<gene>
    <name evidence="7" type="ORF">HPG69_012841</name>
</gene>
<dbReference type="InterPro" id="IPR018216">
    <property type="entry name" value="Cathelicidin_CS"/>
</dbReference>
<dbReference type="PANTHER" id="PTHR10206:SF2">
    <property type="entry name" value="CATHELICIDIN ANTIMICROBIAL PEPTIDE"/>
    <property type="match status" value="1"/>
</dbReference>
<dbReference type="GO" id="GO:0045087">
    <property type="term" value="P:innate immune response"/>
    <property type="evidence" value="ECO:0007669"/>
    <property type="project" value="TreeGrafter"/>
</dbReference>
<evidence type="ECO:0000256" key="2">
    <source>
        <dbReference type="ARBA" id="ARBA00005320"/>
    </source>
</evidence>
<evidence type="ECO:0000313" key="7">
    <source>
        <dbReference type="EMBL" id="KAF5921671.1"/>
    </source>
</evidence>
<name>A0A7J7F124_DICBM</name>
<comment type="caution">
    <text evidence="7">The sequence shown here is derived from an EMBL/GenBank/DDBJ whole genome shotgun (WGS) entry which is preliminary data.</text>
</comment>
<evidence type="ECO:0000256" key="3">
    <source>
        <dbReference type="ARBA" id="ARBA00022525"/>
    </source>
</evidence>
<comment type="subcellular location">
    <subcellularLocation>
        <location evidence="1">Secreted</location>
    </subcellularLocation>
</comment>
<dbReference type="InterPro" id="IPR046350">
    <property type="entry name" value="Cystatin_sf"/>
</dbReference>
<dbReference type="AlphaFoldDB" id="A0A7J7F124"/>
<accession>A0A7J7F124</accession>
<dbReference type="InterPro" id="IPR001894">
    <property type="entry name" value="Cathelicidin-like"/>
</dbReference>
<dbReference type="PROSITE" id="PS00947">
    <property type="entry name" value="CATHELICIDINS_2"/>
    <property type="match status" value="1"/>
</dbReference>
<dbReference type="GO" id="GO:0061844">
    <property type="term" value="P:antimicrobial humoral immune response mediated by antimicrobial peptide"/>
    <property type="evidence" value="ECO:0007669"/>
    <property type="project" value="TreeGrafter"/>
</dbReference>
<evidence type="ECO:0000256" key="1">
    <source>
        <dbReference type="ARBA" id="ARBA00004613"/>
    </source>
</evidence>
<evidence type="ECO:0000256" key="5">
    <source>
        <dbReference type="ARBA" id="ARBA00023022"/>
    </source>
</evidence>
<dbReference type="GO" id="GO:0050830">
    <property type="term" value="P:defense response to Gram-positive bacterium"/>
    <property type="evidence" value="ECO:0007669"/>
    <property type="project" value="TreeGrafter"/>
</dbReference>
<dbReference type="GO" id="GO:0005615">
    <property type="term" value="C:extracellular space"/>
    <property type="evidence" value="ECO:0007669"/>
    <property type="project" value="TreeGrafter"/>
</dbReference>
<dbReference type="Gene3D" id="3.10.450.10">
    <property type="match status" value="1"/>
</dbReference>
<reference evidence="7 8" key="1">
    <citation type="journal article" date="2020" name="Mol. Biol. Evol.">
        <title>Interspecific Gene Flow and the Evolution of Specialization in Black and White Rhinoceros.</title>
        <authorList>
            <person name="Moodley Y."/>
            <person name="Westbury M.V."/>
            <person name="Russo I.M."/>
            <person name="Gopalakrishnan S."/>
            <person name="Rakotoarivelo A."/>
            <person name="Olsen R.A."/>
            <person name="Prost S."/>
            <person name="Tunstall T."/>
            <person name="Ryder O.A."/>
            <person name="Dalen L."/>
            <person name="Bruford M.W."/>
        </authorList>
    </citation>
    <scope>NUCLEOTIDE SEQUENCE [LARGE SCALE GENOMIC DNA]</scope>
    <source>
        <strain evidence="7">SBR-YM</strain>
        <tissue evidence="7">Skin</tissue>
    </source>
</reference>
<keyword evidence="5" id="KW-0044">Antibiotic</keyword>
<proteinExistence type="inferred from homology"/>
<dbReference type="FunFam" id="3.10.450.10:FF:000003">
    <property type="entry name" value="Cathelicidin antimicrobial peptide"/>
    <property type="match status" value="1"/>
</dbReference>
<organism evidence="7 8">
    <name type="scientific">Diceros bicornis minor</name>
    <name type="common">South-central black rhinoceros</name>
    <dbReference type="NCBI Taxonomy" id="77932"/>
    <lineage>
        <taxon>Eukaryota</taxon>
        <taxon>Metazoa</taxon>
        <taxon>Chordata</taxon>
        <taxon>Craniata</taxon>
        <taxon>Vertebrata</taxon>
        <taxon>Euteleostomi</taxon>
        <taxon>Mammalia</taxon>
        <taxon>Eutheria</taxon>
        <taxon>Laurasiatheria</taxon>
        <taxon>Perissodactyla</taxon>
        <taxon>Rhinocerotidae</taxon>
        <taxon>Diceros</taxon>
    </lineage>
</organism>
<dbReference type="SUPFAM" id="SSF54403">
    <property type="entry name" value="Cystatin/monellin"/>
    <property type="match status" value="1"/>
</dbReference>
<evidence type="ECO:0000256" key="4">
    <source>
        <dbReference type="ARBA" id="ARBA00022529"/>
    </source>
</evidence>
<dbReference type="GO" id="GO:0050829">
    <property type="term" value="P:defense response to Gram-negative bacterium"/>
    <property type="evidence" value="ECO:0007669"/>
    <property type="project" value="TreeGrafter"/>
</dbReference>
<keyword evidence="4" id="KW-0929">Antimicrobial</keyword>
<dbReference type="Proteomes" id="UP000551758">
    <property type="component" value="Unassembled WGS sequence"/>
</dbReference>
<feature type="non-terminal residue" evidence="7">
    <location>
        <position position="121"/>
    </location>
</feature>
<comment type="similarity">
    <text evidence="2">Belongs to the cathelicidin family.</text>
</comment>
<protein>
    <submittedName>
        <fullName evidence="7">Uncharacterized protein</fullName>
    </submittedName>
</protein>
<keyword evidence="3" id="KW-0964">Secreted</keyword>